<dbReference type="PROSITE" id="PS00330">
    <property type="entry name" value="HEMOLYSIN_CALCIUM"/>
    <property type="match status" value="2"/>
</dbReference>
<dbReference type="PANTHER" id="PTHR38340:SF1">
    <property type="entry name" value="S-LAYER PROTEIN"/>
    <property type="match status" value="1"/>
</dbReference>
<evidence type="ECO:0000313" key="3">
    <source>
        <dbReference type="EMBL" id="CUH76584.1"/>
    </source>
</evidence>
<dbReference type="PANTHER" id="PTHR38340">
    <property type="entry name" value="S-LAYER PROTEIN"/>
    <property type="match status" value="1"/>
</dbReference>
<dbReference type="STRING" id="441103.TRN7648_01012"/>
<gene>
    <name evidence="3" type="primary">cya_6</name>
    <name evidence="3" type="ORF">TRN7648_01012</name>
</gene>
<dbReference type="Proteomes" id="UP000054935">
    <property type="component" value="Unassembled WGS sequence"/>
</dbReference>
<protein>
    <submittedName>
        <fullName evidence="3">Cyclolysin</fullName>
    </submittedName>
</protein>
<dbReference type="AlphaFoldDB" id="A0A0P1G4G9"/>
<dbReference type="InterPro" id="IPR050557">
    <property type="entry name" value="RTX_toxin/Mannuronan_C5-epim"/>
</dbReference>
<dbReference type="PRINTS" id="PR00313">
    <property type="entry name" value="CABNDNGRPT"/>
</dbReference>
<keyword evidence="2" id="KW-0964">Secreted</keyword>
<sequence length="429" mass="44064">MTVLTDASLVAGSVVTPVDPATAETYAIVGQPGSVEQINPLAAVAIPDPFGGPALDRLGGVVVAISVGGLEATVTALTAQSPTASTTLNLSQQATSLLYSFEQSDGSYLSTRTVFTGGEGPTLQEVLNGTYDFGDMLAATDTMNGAPYTPPVDLSGDNDLLGTFGDDALSGEGGDDTIDGGFAGNDTLDGGPGNDSLTTFLGDDLLLGGDGDDILADAGGTNNTLRGGDGMDTLNSAGELDGGRHADLIRAGYADNMIYGRGGYDTILGGSLNDTVKGGTWNDLILGNDGNDSLMGNRHNDTLDGGHGDDYLNGGGDNDVLMGFNGNDTMHGGDGADKFLFDFTPAAFTDIIDDFAVEEDLLIVSGNLADGMTRREIFETASVTAAGVELSFNGQTIILEGLTSTNGLQSAIRVSDQDYFDFYPYEILT</sequence>
<dbReference type="OrthoDB" id="7433198at2"/>
<accession>A0A0P1G4G9</accession>
<name>A0A0P1G4G9_9RHOB</name>
<dbReference type="Pfam" id="PF00353">
    <property type="entry name" value="HemolysinCabind"/>
    <property type="match status" value="3"/>
</dbReference>
<dbReference type="InterPro" id="IPR001343">
    <property type="entry name" value="Hemolysn_Ca-bd"/>
</dbReference>
<evidence type="ECO:0000256" key="2">
    <source>
        <dbReference type="ARBA" id="ARBA00022525"/>
    </source>
</evidence>
<dbReference type="SUPFAM" id="SSF51120">
    <property type="entry name" value="beta-Roll"/>
    <property type="match status" value="2"/>
</dbReference>
<evidence type="ECO:0000313" key="4">
    <source>
        <dbReference type="Proteomes" id="UP000054935"/>
    </source>
</evidence>
<reference evidence="3 4" key="1">
    <citation type="submission" date="2015-09" db="EMBL/GenBank/DDBJ databases">
        <authorList>
            <consortium name="Swine Surveillance"/>
        </authorList>
    </citation>
    <scope>NUCLEOTIDE SEQUENCE [LARGE SCALE GENOMIC DNA]</scope>
    <source>
        <strain evidence="3 4">CECT 7648</strain>
    </source>
</reference>
<evidence type="ECO:0000256" key="1">
    <source>
        <dbReference type="ARBA" id="ARBA00004613"/>
    </source>
</evidence>
<dbReference type="InterPro" id="IPR018511">
    <property type="entry name" value="Hemolysin-typ_Ca-bd_CS"/>
</dbReference>
<dbReference type="InterPro" id="IPR011049">
    <property type="entry name" value="Serralysin-like_metalloprot_C"/>
</dbReference>
<keyword evidence="4" id="KW-1185">Reference proteome</keyword>
<dbReference type="EMBL" id="CYSE01000002">
    <property type="protein sequence ID" value="CUH76584.1"/>
    <property type="molecule type" value="Genomic_DNA"/>
</dbReference>
<dbReference type="GO" id="GO:0005576">
    <property type="term" value="C:extracellular region"/>
    <property type="evidence" value="ECO:0007669"/>
    <property type="project" value="UniProtKB-SubCell"/>
</dbReference>
<comment type="subcellular location">
    <subcellularLocation>
        <location evidence="1">Secreted</location>
    </subcellularLocation>
</comment>
<organism evidence="3 4">
    <name type="scientific">Tropicibacter naphthalenivorans</name>
    <dbReference type="NCBI Taxonomy" id="441103"/>
    <lineage>
        <taxon>Bacteria</taxon>
        <taxon>Pseudomonadati</taxon>
        <taxon>Pseudomonadota</taxon>
        <taxon>Alphaproteobacteria</taxon>
        <taxon>Rhodobacterales</taxon>
        <taxon>Roseobacteraceae</taxon>
        <taxon>Tropicibacter</taxon>
    </lineage>
</organism>
<dbReference type="RefSeq" id="WP_058246557.1">
    <property type="nucleotide sequence ID" value="NZ_CYSE01000002.1"/>
</dbReference>
<dbReference type="GO" id="GO:0005509">
    <property type="term" value="F:calcium ion binding"/>
    <property type="evidence" value="ECO:0007669"/>
    <property type="project" value="InterPro"/>
</dbReference>
<dbReference type="Gene3D" id="2.150.10.10">
    <property type="entry name" value="Serralysin-like metalloprotease, C-terminal"/>
    <property type="match status" value="3"/>
</dbReference>
<proteinExistence type="predicted"/>